<dbReference type="Proteomes" id="UP001515943">
    <property type="component" value="Unassembled WGS sequence"/>
</dbReference>
<keyword evidence="2" id="KW-1185">Reference proteome</keyword>
<dbReference type="EMBL" id="VSRL01000096">
    <property type="protein sequence ID" value="NKE59811.1"/>
    <property type="molecule type" value="Genomic_DNA"/>
</dbReference>
<dbReference type="PANTHER" id="PTHR43649">
    <property type="entry name" value="ARABINOSE-BINDING PROTEIN-RELATED"/>
    <property type="match status" value="1"/>
</dbReference>
<protein>
    <submittedName>
        <fullName evidence="1">Extracellular solute-binding protein</fullName>
    </submittedName>
</protein>
<comment type="caution">
    <text evidence="1">The sequence shown here is derived from an EMBL/GenBank/DDBJ whole genome shotgun (WGS) entry which is preliminary data.</text>
</comment>
<dbReference type="InterPro" id="IPR006311">
    <property type="entry name" value="TAT_signal"/>
</dbReference>
<dbReference type="Gene3D" id="3.40.190.10">
    <property type="entry name" value="Periplasmic binding protein-like II"/>
    <property type="match status" value="1"/>
</dbReference>
<organism evidence="1 2">
    <name type="scientific">Lentzea indica</name>
    <dbReference type="NCBI Taxonomy" id="2604800"/>
    <lineage>
        <taxon>Bacteria</taxon>
        <taxon>Bacillati</taxon>
        <taxon>Actinomycetota</taxon>
        <taxon>Actinomycetes</taxon>
        <taxon>Pseudonocardiales</taxon>
        <taxon>Pseudonocardiaceae</taxon>
        <taxon>Lentzea</taxon>
    </lineage>
</organism>
<accession>A0ABX1FLF2</accession>
<name>A0ABX1FLF2_9PSEU</name>
<dbReference type="PROSITE" id="PS51318">
    <property type="entry name" value="TAT"/>
    <property type="match status" value="1"/>
</dbReference>
<evidence type="ECO:0000313" key="2">
    <source>
        <dbReference type="Proteomes" id="UP001515943"/>
    </source>
</evidence>
<dbReference type="SUPFAM" id="SSF53850">
    <property type="entry name" value="Periplasmic binding protein-like II"/>
    <property type="match status" value="1"/>
</dbReference>
<dbReference type="PROSITE" id="PS51257">
    <property type="entry name" value="PROKAR_LIPOPROTEIN"/>
    <property type="match status" value="1"/>
</dbReference>
<gene>
    <name evidence="1" type="ORF">FXN61_24605</name>
</gene>
<proteinExistence type="predicted"/>
<dbReference type="Pfam" id="PF13416">
    <property type="entry name" value="SBP_bac_8"/>
    <property type="match status" value="1"/>
</dbReference>
<reference evidence="1 2" key="1">
    <citation type="submission" date="2019-08" db="EMBL/GenBank/DDBJ databases">
        <title>Lentzea from Indian Himalayas.</title>
        <authorList>
            <person name="Mandal S."/>
            <person name="Mallick Gupta A."/>
            <person name="Maiti P.K."/>
            <person name="Sarkar J."/>
            <person name="Mandal S."/>
        </authorList>
    </citation>
    <scope>NUCLEOTIDE SEQUENCE [LARGE SCALE GENOMIC DNA]</scope>
    <source>
        <strain evidence="1 2">PSKA42</strain>
    </source>
</reference>
<dbReference type="InterPro" id="IPR050490">
    <property type="entry name" value="Bact_solute-bd_prot1"/>
</dbReference>
<dbReference type="InterPro" id="IPR006059">
    <property type="entry name" value="SBP"/>
</dbReference>
<evidence type="ECO:0000313" key="1">
    <source>
        <dbReference type="EMBL" id="NKE59811.1"/>
    </source>
</evidence>
<dbReference type="PANTHER" id="PTHR43649:SF32">
    <property type="entry name" value="SUGAR BINDING SECRETED PROTEIN"/>
    <property type="match status" value="1"/>
</dbReference>
<dbReference type="RefSeq" id="WP_167976474.1">
    <property type="nucleotide sequence ID" value="NZ_VSRL01000096.1"/>
</dbReference>
<sequence>MELSRRRILQLGMFGVAGLATGGTAACSTSASGGSGGDKAMDLWYWADGLSKKVVDEAVTRFTEVELRPQQIGGNFKEKLVTTMSSGGTFIPDITGIKGEDFASFTPQADRFHNLLELGADKLASQYLPWKWKKGMTKDGKLIGFPIDIGPTAHFYRRDVYAQAGLPSEPDKVASQMSTWEDYFAAGVELKKAVPNAFIVSEAWAVYNVAVGQANARYIDESERFIGDQDHIRKAWDLAVRATQLGINAKTKAGTPDWNAGLAGGTLASLTGASWVAVDIQSAAKDTTGKWGVAAGPGGTANIGGSFLAIPKECQKPDVAFKIISWILSPENQAKGFTDSALFPSTPATYTMPALTSPSEFLGGQIPAQVLGPAAQKIPAQYESPNDQAVSAPFAIELGNIEASGKDPNTAWADAVAEAKRVGQRLGVK</sequence>